<comment type="caution">
    <text evidence="1">The sequence shown here is derived from an EMBL/GenBank/DDBJ whole genome shotgun (WGS) entry which is preliminary data.</text>
</comment>
<keyword evidence="2" id="KW-1185">Reference proteome</keyword>
<sequence>MTRILSSHCQPLIRFRLWWAQATWVRTESEPSVAEKFGIEGLEIYDWDGFRKLKQQQQGAGHAWYWFLEICLGYENVANANAIQ</sequence>
<reference evidence="1 2" key="1">
    <citation type="submission" date="2024-05" db="EMBL/GenBank/DDBJ databases">
        <title>Haplotype-resolved chromosome-level genome assembly of Huyou (Citrus changshanensis).</title>
        <authorList>
            <person name="Miao C."/>
            <person name="Chen W."/>
            <person name="Wu Y."/>
            <person name="Wang L."/>
            <person name="Zhao S."/>
            <person name="Grierson D."/>
            <person name="Xu C."/>
            <person name="Chen K."/>
        </authorList>
    </citation>
    <scope>NUCLEOTIDE SEQUENCE [LARGE SCALE GENOMIC DNA]</scope>
    <source>
        <strain evidence="1">01-14</strain>
        <tissue evidence="1">Leaf</tissue>
    </source>
</reference>
<protein>
    <submittedName>
        <fullName evidence="1">Uncharacterized protein</fullName>
    </submittedName>
</protein>
<dbReference type="Proteomes" id="UP001428341">
    <property type="component" value="Unassembled WGS sequence"/>
</dbReference>
<accession>A0AAP0QNA7</accession>
<name>A0AAP0QNA7_9ROSI</name>
<evidence type="ECO:0000313" key="1">
    <source>
        <dbReference type="EMBL" id="KAK9201696.1"/>
    </source>
</evidence>
<gene>
    <name evidence="1" type="ORF">WN944_016902</name>
</gene>
<dbReference type="AlphaFoldDB" id="A0AAP0QNA7"/>
<organism evidence="1 2">
    <name type="scientific">Citrus x changshan-huyou</name>
    <dbReference type="NCBI Taxonomy" id="2935761"/>
    <lineage>
        <taxon>Eukaryota</taxon>
        <taxon>Viridiplantae</taxon>
        <taxon>Streptophyta</taxon>
        <taxon>Embryophyta</taxon>
        <taxon>Tracheophyta</taxon>
        <taxon>Spermatophyta</taxon>
        <taxon>Magnoliopsida</taxon>
        <taxon>eudicotyledons</taxon>
        <taxon>Gunneridae</taxon>
        <taxon>Pentapetalae</taxon>
        <taxon>rosids</taxon>
        <taxon>malvids</taxon>
        <taxon>Sapindales</taxon>
        <taxon>Rutaceae</taxon>
        <taxon>Aurantioideae</taxon>
        <taxon>Citrus</taxon>
    </lineage>
</organism>
<evidence type="ECO:0000313" key="2">
    <source>
        <dbReference type="Proteomes" id="UP001428341"/>
    </source>
</evidence>
<dbReference type="EMBL" id="JBCGBO010000005">
    <property type="protein sequence ID" value="KAK9201696.1"/>
    <property type="molecule type" value="Genomic_DNA"/>
</dbReference>
<proteinExistence type="predicted"/>